<dbReference type="EMBL" id="BQNB010011865">
    <property type="protein sequence ID" value="GJS96155.1"/>
    <property type="molecule type" value="Genomic_DNA"/>
</dbReference>
<accession>A0ABQ5A1M6</accession>
<evidence type="ECO:0000313" key="3">
    <source>
        <dbReference type="EMBL" id="GJS96155.1"/>
    </source>
</evidence>
<sequence length="447" mass="51474">MTRSSTKELIIPFENPKRVFRSKRRLFETPGLVESSSLELDLFSDVKEHSEEETTKIMTETMEQYMSKNRGNYGSGVVRPKINDKTHFELKGPYLKEIHQVMLRVFPMSLTGAASRWLRNEPSGSITNWETLNTKFLNKYCPPACTAKKMEEINNFQQEPDESLFRAWERFKELLMKCPQHYFTDMQEVILFYNRLDVPTRQILDSKARSTETFDGLASLQAQLHNLEGEIKKVNEKVYAAQFGAPYQPGGHYRAAGPGFYQRNNKNSSYPDQRKTLEESLTKFMAESAKRHKENSNKIKEIRASTDAAIRNQGESIKTLEIQISQMSKVLQERGIGGLPGSTEPNPRDHVKSISTAKADSSEIRRKEIRHLFQGRLLYSFWHKAIFFPPCKPSRSETYVSAFVKEIDYVQLGIVNQAELKLQPRAFLSFCTAAYTEVKILPNLLRT</sequence>
<evidence type="ECO:0000259" key="2">
    <source>
        <dbReference type="Pfam" id="PF03732"/>
    </source>
</evidence>
<gene>
    <name evidence="3" type="ORF">Tco_0803123</name>
</gene>
<dbReference type="Proteomes" id="UP001151760">
    <property type="component" value="Unassembled WGS sequence"/>
</dbReference>
<feature type="domain" description="Retrotransposon gag" evidence="2">
    <location>
        <begin position="105"/>
        <end position="194"/>
    </location>
</feature>
<dbReference type="PANTHER" id="PTHR33223:SF11">
    <property type="entry name" value="ELEMENT PROTEIN, PUTATIVE-RELATED"/>
    <property type="match status" value="1"/>
</dbReference>
<evidence type="ECO:0000256" key="1">
    <source>
        <dbReference type="SAM" id="MobiDB-lite"/>
    </source>
</evidence>
<name>A0ABQ5A1M6_9ASTR</name>
<reference evidence="3" key="2">
    <citation type="submission" date="2022-01" db="EMBL/GenBank/DDBJ databases">
        <authorList>
            <person name="Yamashiro T."/>
            <person name="Shiraishi A."/>
            <person name="Satake H."/>
            <person name="Nakayama K."/>
        </authorList>
    </citation>
    <scope>NUCLEOTIDE SEQUENCE</scope>
</reference>
<keyword evidence="4" id="KW-1185">Reference proteome</keyword>
<dbReference type="InterPro" id="IPR005162">
    <property type="entry name" value="Retrotrans_gag_dom"/>
</dbReference>
<dbReference type="Pfam" id="PF03732">
    <property type="entry name" value="Retrotrans_gag"/>
    <property type="match status" value="1"/>
</dbReference>
<proteinExistence type="predicted"/>
<comment type="caution">
    <text evidence="3">The sequence shown here is derived from an EMBL/GenBank/DDBJ whole genome shotgun (WGS) entry which is preliminary data.</text>
</comment>
<evidence type="ECO:0000313" key="4">
    <source>
        <dbReference type="Proteomes" id="UP001151760"/>
    </source>
</evidence>
<feature type="region of interest" description="Disordered" evidence="1">
    <location>
        <begin position="338"/>
        <end position="357"/>
    </location>
</feature>
<protein>
    <recommendedName>
        <fullName evidence="2">Retrotransposon gag domain-containing protein</fullName>
    </recommendedName>
</protein>
<reference evidence="3" key="1">
    <citation type="journal article" date="2022" name="Int. J. Mol. Sci.">
        <title>Draft Genome of Tanacetum Coccineum: Genomic Comparison of Closely Related Tanacetum-Family Plants.</title>
        <authorList>
            <person name="Yamashiro T."/>
            <person name="Shiraishi A."/>
            <person name="Nakayama K."/>
            <person name="Satake H."/>
        </authorList>
    </citation>
    <scope>NUCLEOTIDE SEQUENCE</scope>
</reference>
<organism evidence="3 4">
    <name type="scientific">Tanacetum coccineum</name>
    <dbReference type="NCBI Taxonomy" id="301880"/>
    <lineage>
        <taxon>Eukaryota</taxon>
        <taxon>Viridiplantae</taxon>
        <taxon>Streptophyta</taxon>
        <taxon>Embryophyta</taxon>
        <taxon>Tracheophyta</taxon>
        <taxon>Spermatophyta</taxon>
        <taxon>Magnoliopsida</taxon>
        <taxon>eudicotyledons</taxon>
        <taxon>Gunneridae</taxon>
        <taxon>Pentapetalae</taxon>
        <taxon>asterids</taxon>
        <taxon>campanulids</taxon>
        <taxon>Asterales</taxon>
        <taxon>Asteraceae</taxon>
        <taxon>Asteroideae</taxon>
        <taxon>Anthemideae</taxon>
        <taxon>Anthemidinae</taxon>
        <taxon>Tanacetum</taxon>
    </lineage>
</organism>
<dbReference type="PANTHER" id="PTHR33223">
    <property type="entry name" value="CCHC-TYPE DOMAIN-CONTAINING PROTEIN"/>
    <property type="match status" value="1"/>
</dbReference>